<reference evidence="3 4" key="1">
    <citation type="submission" date="2021-03" db="EMBL/GenBank/DDBJ databases">
        <title>Fibrella sp. HMF5405 genome sequencing and assembly.</title>
        <authorList>
            <person name="Kang H."/>
            <person name="Kim H."/>
            <person name="Bae S."/>
            <person name="Joh K."/>
        </authorList>
    </citation>
    <scope>NUCLEOTIDE SEQUENCE [LARGE SCALE GENOMIC DNA]</scope>
    <source>
        <strain evidence="3 4">HMF5405</strain>
    </source>
</reference>
<name>A0ABS3JJX4_9BACT</name>
<organism evidence="3 4">
    <name type="scientific">Fibrella forsythiae</name>
    <dbReference type="NCBI Taxonomy" id="2817061"/>
    <lineage>
        <taxon>Bacteria</taxon>
        <taxon>Pseudomonadati</taxon>
        <taxon>Bacteroidota</taxon>
        <taxon>Cytophagia</taxon>
        <taxon>Cytophagales</taxon>
        <taxon>Spirosomataceae</taxon>
        <taxon>Fibrella</taxon>
    </lineage>
</organism>
<dbReference type="InterPro" id="IPR003961">
    <property type="entry name" value="FN3_dom"/>
</dbReference>
<dbReference type="SUPFAM" id="SSF49265">
    <property type="entry name" value="Fibronectin type III"/>
    <property type="match status" value="2"/>
</dbReference>
<dbReference type="Gene3D" id="2.60.40.10">
    <property type="entry name" value="Immunoglobulins"/>
    <property type="match status" value="4"/>
</dbReference>
<protein>
    <recommendedName>
        <fullName evidence="2">Fibronectin type-III domain-containing protein</fullName>
    </recommendedName>
</protein>
<feature type="chain" id="PRO_5045205444" description="Fibronectin type-III domain-containing protein" evidence="1">
    <location>
        <begin position="26"/>
        <end position="695"/>
    </location>
</feature>
<sequence length="695" mass="78537">MNTRTYLRLTLLLAISCLLVTLASAQAPKRTSRPQPATIGLWHHYRNDSLRLLWMPVQADKWLQFSQYGYHIGRAEVITAGKHNGFVMLTTQPLKPNTAEGWEIPTPETQMAKQALYQKQLSARVDGSSLADSRDPDQQNMRQMVAMLSAFKSPLAARQLGLSFTDTRLPKGKRYLYRIWPNVPRGQKGDTAYVLVNTVGPTPAKKPPMLTTRSLEKTVMMTWPARRYANDFMLYHIERSANGTTYERLTKTPIMYSNQRVSEAFYKDSLGTNYRPYLYRLVGMTPFGEWHTASVPTLGMGRDLTPPAPPVLEKARHLGGRKVLLTWKQDPAEGDLRGFWVGRSSSLTGQFKRLTVVPLPATARTFTDFQSNADGANHYMVFAVDTAGNERPSIPVYIALADTIPPVPPTGLTGRVDTLGKKGIVTIRWKRNPEKDVQGYYVYFANDPDHEFSQVTRNMLTDSVFRDTISLRSLTKKVFYRVVAMDKSFNHSPFSAILDVKRPDIIRPVAPLITELTVADNTATLRWQPSPSNDVAEYRLYRREQDKPWVMVRAFRAADQRTYTDRQLTTGIPCDYALEVADESGLVSDRSPIRTAKALPATYLTETPQPTATWQDDRQENQIAWTFSGPPGPYRIAIYRADDKGPLHLLALVAPEPRSYADRPARPGRYAYQLKAIYANGQQTKLSPRADVKTR</sequence>
<dbReference type="PROSITE" id="PS50853">
    <property type="entry name" value="FN3"/>
    <property type="match status" value="1"/>
</dbReference>
<keyword evidence="1" id="KW-0732">Signal</keyword>
<evidence type="ECO:0000259" key="2">
    <source>
        <dbReference type="PROSITE" id="PS50853"/>
    </source>
</evidence>
<accession>A0ABS3JJX4</accession>
<dbReference type="EMBL" id="JAFMYW010000005">
    <property type="protein sequence ID" value="MBO0950295.1"/>
    <property type="molecule type" value="Genomic_DNA"/>
</dbReference>
<evidence type="ECO:0000313" key="3">
    <source>
        <dbReference type="EMBL" id="MBO0950295.1"/>
    </source>
</evidence>
<gene>
    <name evidence="3" type="ORF">J2I46_17000</name>
</gene>
<dbReference type="Proteomes" id="UP000664628">
    <property type="component" value="Unassembled WGS sequence"/>
</dbReference>
<evidence type="ECO:0000256" key="1">
    <source>
        <dbReference type="SAM" id="SignalP"/>
    </source>
</evidence>
<dbReference type="RefSeq" id="WP_207330254.1">
    <property type="nucleotide sequence ID" value="NZ_JAFMYW010000005.1"/>
</dbReference>
<proteinExistence type="predicted"/>
<evidence type="ECO:0000313" key="4">
    <source>
        <dbReference type="Proteomes" id="UP000664628"/>
    </source>
</evidence>
<keyword evidence="4" id="KW-1185">Reference proteome</keyword>
<dbReference type="InterPro" id="IPR013783">
    <property type="entry name" value="Ig-like_fold"/>
</dbReference>
<dbReference type="InterPro" id="IPR036116">
    <property type="entry name" value="FN3_sf"/>
</dbReference>
<feature type="signal peptide" evidence="1">
    <location>
        <begin position="1"/>
        <end position="25"/>
    </location>
</feature>
<feature type="domain" description="Fibronectin type-III" evidence="2">
    <location>
        <begin position="507"/>
        <end position="601"/>
    </location>
</feature>
<comment type="caution">
    <text evidence="3">The sequence shown here is derived from an EMBL/GenBank/DDBJ whole genome shotgun (WGS) entry which is preliminary data.</text>
</comment>